<proteinExistence type="predicted"/>
<evidence type="ECO:0000256" key="1">
    <source>
        <dbReference type="SAM" id="SignalP"/>
    </source>
</evidence>
<gene>
    <name evidence="2" type="ORF">RUM43_014699</name>
</gene>
<protein>
    <recommendedName>
        <fullName evidence="4">Secreted protein</fullName>
    </recommendedName>
</protein>
<evidence type="ECO:0000313" key="3">
    <source>
        <dbReference type="Proteomes" id="UP001372834"/>
    </source>
</evidence>
<comment type="caution">
    <text evidence="2">The sequence shown here is derived from an EMBL/GenBank/DDBJ whole genome shotgun (WGS) entry which is preliminary data.</text>
</comment>
<accession>A0AAN8NV94</accession>
<name>A0AAN8NV94_POLSC</name>
<dbReference type="Proteomes" id="UP001372834">
    <property type="component" value="Unassembled WGS sequence"/>
</dbReference>
<dbReference type="AlphaFoldDB" id="A0AAN8NV94"/>
<feature type="signal peptide" evidence="1">
    <location>
        <begin position="1"/>
        <end position="22"/>
    </location>
</feature>
<evidence type="ECO:0008006" key="4">
    <source>
        <dbReference type="Google" id="ProtNLM"/>
    </source>
</evidence>
<evidence type="ECO:0000313" key="2">
    <source>
        <dbReference type="EMBL" id="KAK6617097.1"/>
    </source>
</evidence>
<reference evidence="2 3" key="1">
    <citation type="submission" date="2023-10" db="EMBL/GenBank/DDBJ databases">
        <title>Genomes of two closely related lineages of the louse Polyplax serrata with different host specificities.</title>
        <authorList>
            <person name="Martinu J."/>
            <person name="Tarabai H."/>
            <person name="Stefka J."/>
            <person name="Hypsa V."/>
        </authorList>
    </citation>
    <scope>NUCLEOTIDE SEQUENCE [LARGE SCALE GENOMIC DNA]</scope>
    <source>
        <strain evidence="2">HR10_N</strain>
    </source>
</reference>
<keyword evidence="1" id="KW-0732">Signal</keyword>
<sequence>MMWWRLGLVPVFLLHSFIRTAADENKGSRDDDNNIIFILMPAFNFVPLADFPEKKRQENGEVAGFESEEPKAQKA</sequence>
<feature type="chain" id="PRO_5042947204" description="Secreted protein" evidence="1">
    <location>
        <begin position="23"/>
        <end position="75"/>
    </location>
</feature>
<organism evidence="2 3">
    <name type="scientific">Polyplax serrata</name>
    <name type="common">Common mouse louse</name>
    <dbReference type="NCBI Taxonomy" id="468196"/>
    <lineage>
        <taxon>Eukaryota</taxon>
        <taxon>Metazoa</taxon>
        <taxon>Ecdysozoa</taxon>
        <taxon>Arthropoda</taxon>
        <taxon>Hexapoda</taxon>
        <taxon>Insecta</taxon>
        <taxon>Pterygota</taxon>
        <taxon>Neoptera</taxon>
        <taxon>Paraneoptera</taxon>
        <taxon>Psocodea</taxon>
        <taxon>Troctomorpha</taxon>
        <taxon>Phthiraptera</taxon>
        <taxon>Anoplura</taxon>
        <taxon>Polyplacidae</taxon>
        <taxon>Polyplax</taxon>
    </lineage>
</organism>
<dbReference type="EMBL" id="JAWJWE010000045">
    <property type="protein sequence ID" value="KAK6617097.1"/>
    <property type="molecule type" value="Genomic_DNA"/>
</dbReference>